<organism evidence="2 3">
    <name type="scientific">Streptomyces monticola</name>
    <dbReference type="NCBI Taxonomy" id="2666263"/>
    <lineage>
        <taxon>Bacteria</taxon>
        <taxon>Bacillati</taxon>
        <taxon>Actinomycetota</taxon>
        <taxon>Actinomycetes</taxon>
        <taxon>Kitasatosporales</taxon>
        <taxon>Streptomycetaceae</taxon>
        <taxon>Streptomyces</taxon>
    </lineage>
</organism>
<accession>A0ABW2JDW1</accession>
<dbReference type="Proteomes" id="UP001596523">
    <property type="component" value="Unassembled WGS sequence"/>
</dbReference>
<protein>
    <submittedName>
        <fullName evidence="2">Uncharacterized protein</fullName>
    </submittedName>
</protein>
<gene>
    <name evidence="2" type="ORF">ACFQVC_06530</name>
</gene>
<evidence type="ECO:0000313" key="2">
    <source>
        <dbReference type="EMBL" id="MFC7303869.1"/>
    </source>
</evidence>
<reference evidence="3" key="1">
    <citation type="journal article" date="2019" name="Int. J. Syst. Evol. Microbiol.">
        <title>The Global Catalogue of Microorganisms (GCM) 10K type strain sequencing project: providing services to taxonomists for standard genome sequencing and annotation.</title>
        <authorList>
            <consortium name="The Broad Institute Genomics Platform"/>
            <consortium name="The Broad Institute Genome Sequencing Center for Infectious Disease"/>
            <person name="Wu L."/>
            <person name="Ma J."/>
        </authorList>
    </citation>
    <scope>NUCLEOTIDE SEQUENCE [LARGE SCALE GENOMIC DNA]</scope>
    <source>
        <strain evidence="3">SYNS20</strain>
    </source>
</reference>
<name>A0ABW2JDW1_9ACTN</name>
<keyword evidence="3" id="KW-1185">Reference proteome</keyword>
<dbReference type="EMBL" id="JBHTCF010000002">
    <property type="protein sequence ID" value="MFC7303869.1"/>
    <property type="molecule type" value="Genomic_DNA"/>
</dbReference>
<sequence length="169" mass="17947">MSGEQNAGGHSAGGDGAGGHGARDAAGDAEEFCARVQAAAGTSYRSRRTDRGFDLAVDVPQPGRHSQKVHTYRVGLHAQEKTFEMTDVSRTDERGPGGLKGRTVESGRFRSRTWSRSLDGSERHSFSTADGHRLIRGVAEELGWQESRPAGAKAGLAFGVIGGLWPSAR</sequence>
<feature type="compositionally biased region" description="Basic and acidic residues" evidence="1">
    <location>
        <begin position="86"/>
        <end position="95"/>
    </location>
</feature>
<evidence type="ECO:0000313" key="3">
    <source>
        <dbReference type="Proteomes" id="UP001596523"/>
    </source>
</evidence>
<dbReference type="RefSeq" id="WP_381827486.1">
    <property type="nucleotide sequence ID" value="NZ_JBHTCF010000002.1"/>
</dbReference>
<feature type="region of interest" description="Disordered" evidence="1">
    <location>
        <begin position="1"/>
        <end position="28"/>
    </location>
</feature>
<comment type="caution">
    <text evidence="2">The sequence shown here is derived from an EMBL/GenBank/DDBJ whole genome shotgun (WGS) entry which is preliminary data.</text>
</comment>
<feature type="compositionally biased region" description="Gly residues" evidence="1">
    <location>
        <begin position="10"/>
        <end position="20"/>
    </location>
</feature>
<evidence type="ECO:0000256" key="1">
    <source>
        <dbReference type="SAM" id="MobiDB-lite"/>
    </source>
</evidence>
<proteinExistence type="predicted"/>
<feature type="region of interest" description="Disordered" evidence="1">
    <location>
        <begin position="86"/>
        <end position="105"/>
    </location>
</feature>